<dbReference type="InterPro" id="IPR025201">
    <property type="entry name" value="KdpD_TM"/>
</dbReference>
<keyword evidence="7" id="KW-0547">Nucleotide-binding</keyword>
<dbReference type="Gene3D" id="3.40.50.620">
    <property type="entry name" value="HUPs"/>
    <property type="match status" value="1"/>
</dbReference>
<proteinExistence type="predicted"/>
<dbReference type="SUPFAM" id="SSF52402">
    <property type="entry name" value="Adenine nucleotide alpha hydrolases-like"/>
    <property type="match status" value="1"/>
</dbReference>
<dbReference type="InterPro" id="IPR006016">
    <property type="entry name" value="UspA"/>
</dbReference>
<dbReference type="InterPro" id="IPR005467">
    <property type="entry name" value="His_kinase_dom"/>
</dbReference>
<reference evidence="15" key="1">
    <citation type="journal article" date="2022" name="ISME J.">
        <title>Identification of active gaseous-alkane degraders at natural gas seeps.</title>
        <authorList>
            <person name="Farhan Ul Haque M."/>
            <person name="Hernandez M."/>
            <person name="Crombie A.T."/>
            <person name="Murrell J.C."/>
        </authorList>
    </citation>
    <scope>NUCLEOTIDE SEQUENCE</scope>
    <source>
        <strain evidence="15">PC2</strain>
    </source>
</reference>
<keyword evidence="8 15" id="KW-0418">Kinase</keyword>
<feature type="domain" description="Histidine kinase" evidence="14">
    <location>
        <begin position="673"/>
        <end position="890"/>
    </location>
</feature>
<dbReference type="SUPFAM" id="SSF55874">
    <property type="entry name" value="ATPase domain of HSP90 chaperone/DNA topoisomerase II/histidine kinase"/>
    <property type="match status" value="1"/>
</dbReference>
<evidence type="ECO:0000256" key="7">
    <source>
        <dbReference type="ARBA" id="ARBA00022741"/>
    </source>
</evidence>
<dbReference type="EMBL" id="JAIVFP010000001">
    <property type="protein sequence ID" value="MCI4683585.1"/>
    <property type="molecule type" value="Genomic_DNA"/>
</dbReference>
<dbReference type="InterPro" id="IPR003018">
    <property type="entry name" value="GAF"/>
</dbReference>
<dbReference type="Pfam" id="PF02518">
    <property type="entry name" value="HATPase_c"/>
    <property type="match status" value="1"/>
</dbReference>
<dbReference type="SMART" id="SM00387">
    <property type="entry name" value="HATPase_c"/>
    <property type="match status" value="1"/>
</dbReference>
<dbReference type="SUPFAM" id="SSF47384">
    <property type="entry name" value="Homodimeric domain of signal transducing histidine kinase"/>
    <property type="match status" value="1"/>
</dbReference>
<dbReference type="InterPro" id="IPR014729">
    <property type="entry name" value="Rossmann-like_a/b/a_fold"/>
</dbReference>
<organism evidence="15 16">
    <name type="scientific">Candidatus Rhodoblastus alkanivorans</name>
    <dbReference type="NCBI Taxonomy" id="2954117"/>
    <lineage>
        <taxon>Bacteria</taxon>
        <taxon>Pseudomonadati</taxon>
        <taxon>Pseudomonadota</taxon>
        <taxon>Alphaproteobacteria</taxon>
        <taxon>Hyphomicrobiales</taxon>
        <taxon>Rhodoblastaceae</taxon>
        <taxon>Rhodoblastus</taxon>
    </lineage>
</organism>
<evidence type="ECO:0000313" key="16">
    <source>
        <dbReference type="Proteomes" id="UP001139104"/>
    </source>
</evidence>
<dbReference type="InterPro" id="IPR038318">
    <property type="entry name" value="KdpD_sf"/>
</dbReference>
<dbReference type="Proteomes" id="UP001139104">
    <property type="component" value="Unassembled WGS sequence"/>
</dbReference>
<dbReference type="InterPro" id="IPR036890">
    <property type="entry name" value="HATPase_C_sf"/>
</dbReference>
<evidence type="ECO:0000256" key="12">
    <source>
        <dbReference type="ARBA" id="ARBA00023136"/>
    </source>
</evidence>
<dbReference type="CDD" id="cd00082">
    <property type="entry name" value="HisKA"/>
    <property type="match status" value="1"/>
</dbReference>
<dbReference type="PANTHER" id="PTHR45569:SF1">
    <property type="entry name" value="SENSOR PROTEIN KDPD"/>
    <property type="match status" value="1"/>
</dbReference>
<keyword evidence="4" id="KW-0597">Phosphoprotein</keyword>
<evidence type="ECO:0000313" key="15">
    <source>
        <dbReference type="EMBL" id="MCI4683585.1"/>
    </source>
</evidence>
<dbReference type="PANTHER" id="PTHR45569">
    <property type="entry name" value="SENSOR PROTEIN KDPD"/>
    <property type="match status" value="1"/>
</dbReference>
<dbReference type="Gene3D" id="3.30.565.10">
    <property type="entry name" value="Histidine kinase-like ATPase, C-terminal domain"/>
    <property type="match status" value="1"/>
</dbReference>
<keyword evidence="10 13" id="KW-1133">Transmembrane helix</keyword>
<dbReference type="InterPro" id="IPR052023">
    <property type="entry name" value="Histidine_kinase_KdpD"/>
</dbReference>
<evidence type="ECO:0000256" key="8">
    <source>
        <dbReference type="ARBA" id="ARBA00022777"/>
    </source>
</evidence>
<dbReference type="CDD" id="cd00075">
    <property type="entry name" value="HATPase"/>
    <property type="match status" value="1"/>
</dbReference>
<keyword evidence="12 13" id="KW-0472">Membrane</keyword>
<dbReference type="InterPro" id="IPR004358">
    <property type="entry name" value="Sig_transdc_His_kin-like_C"/>
</dbReference>
<evidence type="ECO:0000256" key="9">
    <source>
        <dbReference type="ARBA" id="ARBA00022840"/>
    </source>
</evidence>
<dbReference type="Gene3D" id="3.30.450.40">
    <property type="match status" value="1"/>
</dbReference>
<evidence type="ECO:0000256" key="6">
    <source>
        <dbReference type="ARBA" id="ARBA00022692"/>
    </source>
</evidence>
<dbReference type="InterPro" id="IPR003661">
    <property type="entry name" value="HisK_dim/P_dom"/>
</dbReference>
<feature type="transmembrane region" description="Helical" evidence="13">
    <location>
        <begin position="399"/>
        <end position="420"/>
    </location>
</feature>
<gene>
    <name evidence="15" type="ORF">K2U94_12545</name>
</gene>
<dbReference type="InterPro" id="IPR036097">
    <property type="entry name" value="HisK_dim/P_sf"/>
</dbReference>
<dbReference type="EC" id="2.7.13.3" evidence="3"/>
<accession>A0ABS9Z816</accession>
<dbReference type="InterPro" id="IPR029016">
    <property type="entry name" value="GAF-like_dom_sf"/>
</dbReference>
<name>A0ABS9Z816_9HYPH</name>
<evidence type="ECO:0000256" key="3">
    <source>
        <dbReference type="ARBA" id="ARBA00012438"/>
    </source>
</evidence>
<dbReference type="SUPFAM" id="SSF52540">
    <property type="entry name" value="P-loop containing nucleoside triphosphate hydrolases"/>
    <property type="match status" value="1"/>
</dbReference>
<evidence type="ECO:0000256" key="5">
    <source>
        <dbReference type="ARBA" id="ARBA00022679"/>
    </source>
</evidence>
<protein>
    <recommendedName>
        <fullName evidence="3">histidine kinase</fullName>
        <ecNumber evidence="3">2.7.13.3</ecNumber>
    </recommendedName>
</protein>
<keyword evidence="11" id="KW-0902">Two-component regulatory system</keyword>
<dbReference type="CDD" id="cd01987">
    <property type="entry name" value="USP_KdpD-like"/>
    <property type="match status" value="1"/>
</dbReference>
<dbReference type="SMART" id="SM00388">
    <property type="entry name" value="HisKA"/>
    <property type="match status" value="1"/>
</dbReference>
<evidence type="ECO:0000259" key="14">
    <source>
        <dbReference type="PROSITE" id="PS50109"/>
    </source>
</evidence>
<evidence type="ECO:0000256" key="10">
    <source>
        <dbReference type="ARBA" id="ARBA00022989"/>
    </source>
</evidence>
<comment type="subcellular location">
    <subcellularLocation>
        <location evidence="2">Membrane</location>
        <topology evidence="2">Multi-pass membrane protein</topology>
    </subcellularLocation>
</comment>
<dbReference type="InterPro" id="IPR003852">
    <property type="entry name" value="Sig_transdc_His_kinase_KdpD_N"/>
</dbReference>
<dbReference type="GO" id="GO:0016301">
    <property type="term" value="F:kinase activity"/>
    <property type="evidence" value="ECO:0007669"/>
    <property type="project" value="UniProtKB-KW"/>
</dbReference>
<dbReference type="SUPFAM" id="SSF55781">
    <property type="entry name" value="GAF domain-like"/>
    <property type="match status" value="1"/>
</dbReference>
<comment type="caution">
    <text evidence="15">The sequence shown here is derived from an EMBL/GenBank/DDBJ whole genome shotgun (WGS) entry which is preliminary data.</text>
</comment>
<dbReference type="PRINTS" id="PR00344">
    <property type="entry name" value="BCTRLSENSOR"/>
</dbReference>
<evidence type="ECO:0000256" key="4">
    <source>
        <dbReference type="ARBA" id="ARBA00022553"/>
    </source>
</evidence>
<dbReference type="InterPro" id="IPR003594">
    <property type="entry name" value="HATPase_dom"/>
</dbReference>
<dbReference type="RefSeq" id="WP_243067529.1">
    <property type="nucleotide sequence ID" value="NZ_JAIVFK010000009.1"/>
</dbReference>
<dbReference type="Gene3D" id="1.10.287.130">
    <property type="match status" value="1"/>
</dbReference>
<feature type="transmembrane region" description="Helical" evidence="13">
    <location>
        <begin position="432"/>
        <end position="459"/>
    </location>
</feature>
<dbReference type="Pfam" id="PF13492">
    <property type="entry name" value="GAF_3"/>
    <property type="match status" value="1"/>
</dbReference>
<evidence type="ECO:0000256" key="13">
    <source>
        <dbReference type="SAM" id="Phobius"/>
    </source>
</evidence>
<dbReference type="Pfam" id="PF00582">
    <property type="entry name" value="Usp"/>
    <property type="match status" value="1"/>
</dbReference>
<comment type="catalytic activity">
    <reaction evidence="1">
        <text>ATP + protein L-histidine = ADP + protein N-phospho-L-histidine.</text>
        <dbReference type="EC" id="2.7.13.3"/>
    </reaction>
</comment>
<keyword evidence="6 13" id="KW-0812">Transmembrane</keyword>
<dbReference type="Gene3D" id="1.20.120.620">
    <property type="entry name" value="Backbone structure of the membrane domain of e. Coli histidine kinase receptor kdpd"/>
    <property type="match status" value="1"/>
</dbReference>
<evidence type="ECO:0000256" key="2">
    <source>
        <dbReference type="ARBA" id="ARBA00004141"/>
    </source>
</evidence>
<dbReference type="PROSITE" id="PS50109">
    <property type="entry name" value="HIS_KIN"/>
    <property type="match status" value="1"/>
</dbReference>
<evidence type="ECO:0000256" key="11">
    <source>
        <dbReference type="ARBA" id="ARBA00023012"/>
    </source>
</evidence>
<dbReference type="Pfam" id="PF13493">
    <property type="entry name" value="DUF4118"/>
    <property type="match status" value="1"/>
</dbReference>
<dbReference type="Gene3D" id="3.40.50.300">
    <property type="entry name" value="P-loop containing nucleotide triphosphate hydrolases"/>
    <property type="match status" value="1"/>
</dbReference>
<dbReference type="Pfam" id="PF02702">
    <property type="entry name" value="KdpD"/>
    <property type="match status" value="1"/>
</dbReference>
<dbReference type="Pfam" id="PF00512">
    <property type="entry name" value="HisKA"/>
    <property type="match status" value="1"/>
</dbReference>
<sequence>MPPDAHDERRPDPDALLALTGDGRRGKLKVFLGAAPGVGKTYAMLQGARRLKADGIDVVIGLVETHGRSETAALLEGLDVLPRRMVEYRGRSIEEFDLDAALARRPGLIVVDELAHTNAPESRHPKRWQDVEELLDAGVDVWTALNVQHLESLADVVSRVTGVAVRETVPDNVLQTAQDVILVDITPAELIQRLQEGKVYMPQTARRAVQNFFTPSNLTALRELALRRTADRVDDQMVNYLRQNAIEGPWETSEYLLVCIGADDRAEILVRTASRMATRLNASWVVVHVERQGHEETDPARLKRIDEALQLAERLGAQTQRLSASDMVAEVLRYARRENATQIVLGRSRAGFLRRRFGGSFSDEMVIRSDDIAVHVVTTPADKAPRAAFRWTRPQPKRVFPGFLAAVFAVAAAVGVGEALTHFLDLPNLSMVFLLAVLACSAFYGLWSAVAASFLSFLAYNFFFIPPLYTFTIAEPQELLSLLAFLAVAVLTGSLAGRAHDQAEAVRQRAQHSESLYDFSRKLAGAAKLDDVLWAAAAHLQKIVGGAVVFLIPEDGDLQVSIAWPPDVELNEGEMSAARWAFSKNEIAGWHTDTLPTLARQFRPLVTPRGAVGVLGFEPMARGAAPTPEVERALTSILEQTALAVDRSLLVGEAVRAAALEDNEKLRTTLLSSLSHDLRTPLATIAGAISTLRQLRDRLSPEKTEELLESAEEETERLTRFIANLLDMSRIESGALKARQDYIDPIDCIRNAVERGRKAFGAQTIETSLAPELPFIRGDAQLLEQVLFNLLDNAHKYGGGSTAMVHARREGEHAVISVTDEGPGIKPADLTRVFEKFYRGGKADGRKAGTGLGLSICKGLVEAMGGTIEAQSPAVRRRGTRIVLRFPVAQIKERLPA</sequence>
<dbReference type="InterPro" id="IPR027417">
    <property type="entry name" value="P-loop_NTPase"/>
</dbReference>
<keyword evidence="9" id="KW-0067">ATP-binding</keyword>
<evidence type="ECO:0000256" key="1">
    <source>
        <dbReference type="ARBA" id="ARBA00000085"/>
    </source>
</evidence>
<keyword evidence="16" id="KW-1185">Reference proteome</keyword>
<keyword evidence="5" id="KW-0808">Transferase</keyword>